<dbReference type="PANTHER" id="PTHR34699:SF2">
    <property type="entry name" value="NON-CANONICAL PURINE NTP PHOSPHATASE_PRRC1 DOMAIN-CONTAINING PROTEIN"/>
    <property type="match status" value="1"/>
</dbReference>
<dbReference type="InterPro" id="IPR029001">
    <property type="entry name" value="ITPase-like_fam"/>
</dbReference>
<evidence type="ECO:0000313" key="12">
    <source>
        <dbReference type="EMBL" id="ARM75019.1"/>
    </source>
</evidence>
<sequence>MLVSIGSKNKTKIEAVKEALDIINLEAQVIDVEVSSGVSNQPFCKETLIGARNRALNSIKITNADIGIGIEGGLCIENYKMLAYAVVYVIDKYGNENFSKSASFVLPKNVIRHIIQGMELGHAIDIEYSRHDSKHNEGAVGILTKYIDRKKLYVEPVILALYPFYNKEINFE</sequence>
<accession>A0A1W6JXP0</accession>
<evidence type="ECO:0000313" key="13">
    <source>
        <dbReference type="Proteomes" id="UP000193404"/>
    </source>
</evidence>
<dbReference type="AlphaFoldDB" id="A0A1W6JXP0"/>
<evidence type="ECO:0000256" key="1">
    <source>
        <dbReference type="ARBA" id="ARBA00001936"/>
    </source>
</evidence>
<reference evidence="12 13" key="1">
    <citation type="submission" date="2017-03" db="EMBL/GenBank/DDBJ databases">
        <title>Sulfur activation and transportation mechanism of thermophilic Archaea Acidianus manzaensis YN-25.</title>
        <authorList>
            <person name="Ma Y."/>
            <person name="Yang Y."/>
            <person name="Xia J."/>
        </authorList>
    </citation>
    <scope>NUCLEOTIDE SEQUENCE [LARGE SCALE GENOMIC DNA]</scope>
    <source>
        <strain evidence="12 13">YN-25</strain>
    </source>
</reference>
<comment type="caution">
    <text evidence="10">Lacks conserved residue(s) required for the propagation of feature annotation.</text>
</comment>
<dbReference type="FunFam" id="3.90.950.10:FF:000002">
    <property type="entry name" value="Inosine/xanthosine triphosphatase"/>
    <property type="match status" value="1"/>
</dbReference>
<comment type="subunit">
    <text evidence="10">Homodimer.</text>
</comment>
<dbReference type="RefSeq" id="WP_148690774.1">
    <property type="nucleotide sequence ID" value="NZ_CP020477.1"/>
</dbReference>
<dbReference type="GO" id="GO:0000166">
    <property type="term" value="F:nucleotide binding"/>
    <property type="evidence" value="ECO:0007669"/>
    <property type="project" value="UniProtKB-KW"/>
</dbReference>
<dbReference type="Proteomes" id="UP000193404">
    <property type="component" value="Chromosome"/>
</dbReference>
<keyword evidence="7 10" id="KW-0464">Manganese</keyword>
<keyword evidence="6 10" id="KW-0546">Nucleotide metabolism</keyword>
<dbReference type="Pfam" id="PF01931">
    <property type="entry name" value="NTPase_I-T"/>
    <property type="match status" value="1"/>
</dbReference>
<evidence type="ECO:0000256" key="10">
    <source>
        <dbReference type="HAMAP-Rule" id="MF_00648"/>
    </source>
</evidence>
<evidence type="ECO:0000256" key="6">
    <source>
        <dbReference type="ARBA" id="ARBA00023080"/>
    </source>
</evidence>
<keyword evidence="2 10" id="KW-0479">Metal-binding</keyword>
<dbReference type="OrthoDB" id="52857at2157"/>
<dbReference type="HAMAP" id="MF_00648">
    <property type="entry name" value="Non_canon_purine_NTPase_YjjX"/>
    <property type="match status" value="1"/>
</dbReference>
<organism evidence="12 13">
    <name type="scientific">Acidianus manzaensis</name>
    <dbReference type="NCBI Taxonomy" id="282676"/>
    <lineage>
        <taxon>Archaea</taxon>
        <taxon>Thermoproteota</taxon>
        <taxon>Thermoprotei</taxon>
        <taxon>Sulfolobales</taxon>
        <taxon>Sulfolobaceae</taxon>
        <taxon>Acidianus</taxon>
    </lineage>
</organism>
<proteinExistence type="inferred from homology"/>
<name>A0A1W6JXP0_9CREN</name>
<dbReference type="STRING" id="282676.B6F84_02560"/>
<dbReference type="GO" id="GO:0103023">
    <property type="term" value="F:ITPase activity"/>
    <property type="evidence" value="ECO:0007669"/>
    <property type="project" value="UniProtKB-EC"/>
</dbReference>
<dbReference type="InterPro" id="IPR002786">
    <property type="entry name" value="Non_canon_purine_NTPase"/>
</dbReference>
<evidence type="ECO:0000256" key="3">
    <source>
        <dbReference type="ARBA" id="ARBA00022741"/>
    </source>
</evidence>
<evidence type="ECO:0000256" key="8">
    <source>
        <dbReference type="ARBA" id="ARBA00048174"/>
    </source>
</evidence>
<evidence type="ECO:0000256" key="4">
    <source>
        <dbReference type="ARBA" id="ARBA00022801"/>
    </source>
</evidence>
<dbReference type="EMBL" id="CP020477">
    <property type="protein sequence ID" value="ARM75019.1"/>
    <property type="molecule type" value="Genomic_DNA"/>
</dbReference>
<evidence type="ECO:0000256" key="9">
    <source>
        <dbReference type="ARBA" id="ARBA00048781"/>
    </source>
</evidence>
<comment type="cofactor">
    <cofactor evidence="1">
        <name>Mn(2+)</name>
        <dbReference type="ChEBI" id="CHEBI:29035"/>
    </cofactor>
</comment>
<dbReference type="GO" id="GO:0046872">
    <property type="term" value="F:metal ion binding"/>
    <property type="evidence" value="ECO:0007669"/>
    <property type="project" value="UniProtKB-KW"/>
</dbReference>
<evidence type="ECO:0000256" key="7">
    <source>
        <dbReference type="ARBA" id="ARBA00023211"/>
    </source>
</evidence>
<evidence type="ECO:0000259" key="11">
    <source>
        <dbReference type="Pfam" id="PF01931"/>
    </source>
</evidence>
<comment type="catalytic activity">
    <reaction evidence="8 10">
        <text>ITP + H2O = IDP + phosphate + H(+)</text>
        <dbReference type="Rhea" id="RHEA:28330"/>
        <dbReference type="ChEBI" id="CHEBI:15377"/>
        <dbReference type="ChEBI" id="CHEBI:15378"/>
        <dbReference type="ChEBI" id="CHEBI:43474"/>
        <dbReference type="ChEBI" id="CHEBI:58280"/>
        <dbReference type="ChEBI" id="CHEBI:61402"/>
        <dbReference type="EC" id="3.6.1.73"/>
    </reaction>
</comment>
<dbReference type="EC" id="3.6.1.73" evidence="10"/>
<keyword evidence="4 10" id="KW-0378">Hydrolase</keyword>
<comment type="catalytic activity">
    <reaction evidence="9 10">
        <text>XTP + H2O = XDP + phosphate + H(+)</text>
        <dbReference type="Rhea" id="RHEA:28406"/>
        <dbReference type="ChEBI" id="CHEBI:15377"/>
        <dbReference type="ChEBI" id="CHEBI:15378"/>
        <dbReference type="ChEBI" id="CHEBI:43474"/>
        <dbReference type="ChEBI" id="CHEBI:59884"/>
        <dbReference type="ChEBI" id="CHEBI:61314"/>
        <dbReference type="EC" id="3.6.1.73"/>
    </reaction>
</comment>
<keyword evidence="5 10" id="KW-0460">Magnesium</keyword>
<dbReference type="Gene3D" id="3.90.950.10">
    <property type="match status" value="1"/>
</dbReference>
<dbReference type="GeneID" id="41589765"/>
<dbReference type="InterPro" id="IPR026533">
    <property type="entry name" value="NTPase/PRRC1"/>
</dbReference>
<comment type="cofactor">
    <cofactor evidence="10">
        <name>Mg(2+)</name>
        <dbReference type="ChEBI" id="CHEBI:18420"/>
    </cofactor>
    <cofactor evidence="10">
        <name>Mn(2+)</name>
        <dbReference type="ChEBI" id="CHEBI:29035"/>
    </cofactor>
    <text evidence="10">Binds 1 divalent metal cation per subunit; can use either Mg(2+) or Mn(2+).</text>
</comment>
<dbReference type="InterPro" id="IPR050299">
    <property type="entry name" value="YjjX_NTPase"/>
</dbReference>
<dbReference type="GO" id="GO:0009117">
    <property type="term" value="P:nucleotide metabolic process"/>
    <property type="evidence" value="ECO:0007669"/>
    <property type="project" value="UniProtKB-KW"/>
</dbReference>
<keyword evidence="3 10" id="KW-0547">Nucleotide-binding</keyword>
<protein>
    <recommendedName>
        <fullName evidence="10">Probable inosine/xanthosine triphosphatase</fullName>
        <shortName evidence="10">ITPase/XTPase</shortName>
        <ecNumber evidence="10">3.6.1.73</ecNumber>
    </recommendedName>
    <alternativeName>
        <fullName evidence="10">Non-canonical purine NTP phosphatase</fullName>
    </alternativeName>
    <alternativeName>
        <fullName evidence="10">Non-standard purine NTP phosphatase</fullName>
    </alternativeName>
    <alternativeName>
        <fullName evidence="10">Nucleoside-triphosphate phosphatase</fullName>
        <shortName evidence="10">NTPase</shortName>
    </alternativeName>
</protein>
<evidence type="ECO:0000256" key="2">
    <source>
        <dbReference type="ARBA" id="ARBA00022723"/>
    </source>
</evidence>
<feature type="domain" description="Non-canonical purine NTP phosphatase/PRRC1" evidence="11">
    <location>
        <begin position="6"/>
        <end position="165"/>
    </location>
</feature>
<comment type="function">
    <text evidence="10">Phosphatase that hydrolyzes non-canonical purine nucleotides such as XTP and ITP to their respective diphosphate derivatives. Probably excludes non-canonical purines from DNA/RNA precursor pool, thus preventing their incorporation into DNA/RNA and avoiding chromosomal lesions.</text>
</comment>
<keyword evidence="13" id="KW-1185">Reference proteome</keyword>
<comment type="similarity">
    <text evidence="10">Belongs to the YjjX NTPase family.</text>
</comment>
<dbReference type="GO" id="GO:0006772">
    <property type="term" value="P:thiamine metabolic process"/>
    <property type="evidence" value="ECO:0007669"/>
    <property type="project" value="TreeGrafter"/>
</dbReference>
<dbReference type="SUPFAM" id="SSF52972">
    <property type="entry name" value="ITPase-like"/>
    <property type="match status" value="1"/>
</dbReference>
<gene>
    <name evidence="12" type="ORF">B6F84_02560</name>
</gene>
<dbReference type="PANTHER" id="PTHR34699">
    <property type="match status" value="1"/>
</dbReference>
<dbReference type="KEGG" id="aman:B6F84_02560"/>
<evidence type="ECO:0000256" key="5">
    <source>
        <dbReference type="ARBA" id="ARBA00022842"/>
    </source>
</evidence>